<feature type="compositionally biased region" description="Polar residues" evidence="3">
    <location>
        <begin position="391"/>
        <end position="404"/>
    </location>
</feature>
<dbReference type="AlphaFoldDB" id="A0A8J9W0Y4"/>
<evidence type="ECO:0000256" key="3">
    <source>
        <dbReference type="SAM" id="MobiDB-lite"/>
    </source>
</evidence>
<feature type="coiled-coil region" evidence="2">
    <location>
        <begin position="263"/>
        <end position="304"/>
    </location>
</feature>
<proteinExistence type="predicted"/>
<organism evidence="5 6">
    <name type="scientific">Branchiostoma lanceolatum</name>
    <name type="common">Common lancelet</name>
    <name type="synonym">Amphioxus lanceolatum</name>
    <dbReference type="NCBI Taxonomy" id="7740"/>
    <lineage>
        <taxon>Eukaryota</taxon>
        <taxon>Metazoa</taxon>
        <taxon>Chordata</taxon>
        <taxon>Cephalochordata</taxon>
        <taxon>Leptocardii</taxon>
        <taxon>Amphioxiformes</taxon>
        <taxon>Branchiostomatidae</taxon>
        <taxon>Branchiostoma</taxon>
    </lineage>
</organism>
<name>A0A8J9W0Y4_BRALA</name>
<evidence type="ECO:0000259" key="4">
    <source>
        <dbReference type="PROSITE" id="PS50157"/>
    </source>
</evidence>
<evidence type="ECO:0000256" key="2">
    <source>
        <dbReference type="SAM" id="Coils"/>
    </source>
</evidence>
<keyword evidence="1" id="KW-0479">Metal-binding</keyword>
<protein>
    <submittedName>
        <fullName evidence="5">Hypp532 protein</fullName>
    </submittedName>
</protein>
<evidence type="ECO:0000313" key="6">
    <source>
        <dbReference type="Proteomes" id="UP000838412"/>
    </source>
</evidence>
<keyword evidence="2" id="KW-0175">Coiled coil</keyword>
<feature type="domain" description="C2H2-type" evidence="4">
    <location>
        <begin position="107"/>
        <end position="134"/>
    </location>
</feature>
<evidence type="ECO:0000256" key="1">
    <source>
        <dbReference type="PROSITE-ProRule" id="PRU00042"/>
    </source>
</evidence>
<dbReference type="GO" id="GO:0008270">
    <property type="term" value="F:zinc ion binding"/>
    <property type="evidence" value="ECO:0007669"/>
    <property type="project" value="UniProtKB-KW"/>
</dbReference>
<dbReference type="EMBL" id="OV696686">
    <property type="protein sequence ID" value="CAH1232919.1"/>
    <property type="molecule type" value="Genomic_DNA"/>
</dbReference>
<keyword evidence="1" id="KW-0862">Zinc</keyword>
<keyword evidence="6" id="KW-1185">Reference proteome</keyword>
<feature type="coiled-coil region" evidence="2">
    <location>
        <begin position="345"/>
        <end position="372"/>
    </location>
</feature>
<keyword evidence="1" id="KW-0863">Zinc-finger</keyword>
<evidence type="ECO:0000313" key="5">
    <source>
        <dbReference type="EMBL" id="CAH1232919.1"/>
    </source>
</evidence>
<dbReference type="InterPro" id="IPR013087">
    <property type="entry name" value="Znf_C2H2_type"/>
</dbReference>
<gene>
    <name evidence="5" type="primary">Hypp532</name>
    <name evidence="5" type="ORF">BLAG_LOCUS1841</name>
</gene>
<dbReference type="PROSITE" id="PS50157">
    <property type="entry name" value="ZINC_FINGER_C2H2_2"/>
    <property type="match status" value="1"/>
</dbReference>
<feature type="region of interest" description="Disordered" evidence="3">
    <location>
        <begin position="391"/>
        <end position="410"/>
    </location>
</feature>
<feature type="region of interest" description="Disordered" evidence="3">
    <location>
        <begin position="476"/>
        <end position="495"/>
    </location>
</feature>
<dbReference type="Proteomes" id="UP000838412">
    <property type="component" value="Chromosome 1"/>
</dbReference>
<sequence>MEIIRTQGNPGAIQTHPSVRLKGTELNYTPQSCIDQTCTNRNSVHYHCPLCTKVDSYGDPVILKAHFRVKHVDKSIEFAGLKVLRCCKSCEIVGVIKGEKRFKGAHWHCYRCRNGFNRRDEAVKHYKTHFRHPQTTFQIQIPNELIDPEPGDSLLEAGSATHALTTTTAQFSSIHPVLTEAVMTTAQLTNDGKGESAVPNGVAANEIVATTDGQTYVLIPENAQGDLGAEHCEVVSYEAQSDMVDTGSLSQEDIEGTLTQDNILRLLEQRRQLQAEVEQLQAQNQQLQVDREDMERQLREEIAQLKQQVRGICNYECKTFPLQVPVCLTDREVSRSNLKVCEPFDAQIQELIDKLNREHRQLLEQQVALLRQVDQGKQQASHPILVTMLSPSDSGTATSQENVESVTTSSQLGQQQVQFQTLYVTHNMHGDANGSENDSRELMASNGVSESSNVIMDVGEDSHQLLVDSINVSLDKRKAEEGLLEEPNKRRKDCP</sequence>
<reference evidence="5" key="1">
    <citation type="submission" date="2022-01" db="EMBL/GenBank/DDBJ databases">
        <authorList>
            <person name="Braso-Vives M."/>
        </authorList>
    </citation>
    <scope>NUCLEOTIDE SEQUENCE</scope>
</reference>
<accession>A0A8J9W0Y4</accession>
<dbReference type="PROSITE" id="PS00028">
    <property type="entry name" value="ZINC_FINGER_C2H2_1"/>
    <property type="match status" value="1"/>
</dbReference>
<dbReference type="OrthoDB" id="9882192at2759"/>